<feature type="compositionally biased region" description="Low complexity" evidence="1">
    <location>
        <begin position="373"/>
        <end position="393"/>
    </location>
</feature>
<sequence length="521" mass="56745">MKLKVVLLILALLGQNVGCLSSKHIGDLDHVSEEIHSEGCEIYFANGVTKEDNNRFLATTSFTTSVDFNGSPRTLTFTFTGVPLSSRKVSVVFTYDGDMNARKERIQILRKNKDDNFTKVMKIGKGTPCDQNQQCCQVSGERNWSADKFNREIRVNGEVVFVMKLTNRVDNGCDTNQGRITTVIVATESQATAEGDTLEECTQNLQDVKTAGAATLLCDEIICEKFEVSSTETPCAPVPNRRQLQTASSRLLQQDSYEGTVTTTTTVTTPENTLNENTLQQNVGQAVSIALANIPAPAPTTPVAPPVYVEPPSPCEGVNCNNAGKCEVTSHTTALCTCENTFVVSESGLGCKCPPGHEFNAGVNRCFPPPTAAPTNSPTKSPTSAPTATPTASPTAEVVPIKVCEDNVNATFPLLFVENQGNCEWLSKNNAEERKETYCGLNHAKLVCPQTCDFCTCEDSSSYTFDLMFVDDPDKKTQDCTWLTRNWNNKEDHIARYCTDDFDDGAVMNACTKSCGLCVNK</sequence>
<comment type="caution">
    <text evidence="3">The sequence shown here is derived from an EMBL/GenBank/DDBJ whole genome shotgun (WGS) entry which is preliminary data.</text>
</comment>
<name>A0AAD3H2N9_9STRA</name>
<feature type="signal peptide" evidence="2">
    <location>
        <begin position="1"/>
        <end position="22"/>
    </location>
</feature>
<evidence type="ECO:0000313" key="3">
    <source>
        <dbReference type="EMBL" id="GFH47674.1"/>
    </source>
</evidence>
<evidence type="ECO:0000256" key="1">
    <source>
        <dbReference type="SAM" id="MobiDB-lite"/>
    </source>
</evidence>
<evidence type="ECO:0000313" key="4">
    <source>
        <dbReference type="Proteomes" id="UP001054902"/>
    </source>
</evidence>
<protein>
    <recommendedName>
        <fullName evidence="5">EGF-like domain-containing protein</fullName>
    </recommendedName>
</protein>
<keyword evidence="2" id="KW-0732">Signal</keyword>
<accession>A0AAD3H2N9</accession>
<feature type="region of interest" description="Disordered" evidence="1">
    <location>
        <begin position="370"/>
        <end position="393"/>
    </location>
</feature>
<reference evidence="3 4" key="1">
    <citation type="journal article" date="2021" name="Sci. Rep.">
        <title>The genome of the diatom Chaetoceros tenuissimus carries an ancient integrated fragment of an extant virus.</title>
        <authorList>
            <person name="Hongo Y."/>
            <person name="Kimura K."/>
            <person name="Takaki Y."/>
            <person name="Yoshida Y."/>
            <person name="Baba S."/>
            <person name="Kobayashi G."/>
            <person name="Nagasaki K."/>
            <person name="Hano T."/>
            <person name="Tomaru Y."/>
        </authorList>
    </citation>
    <scope>NUCLEOTIDE SEQUENCE [LARGE SCALE GENOMIC DNA]</scope>
    <source>
        <strain evidence="3 4">NIES-3715</strain>
    </source>
</reference>
<organism evidence="3 4">
    <name type="scientific">Chaetoceros tenuissimus</name>
    <dbReference type="NCBI Taxonomy" id="426638"/>
    <lineage>
        <taxon>Eukaryota</taxon>
        <taxon>Sar</taxon>
        <taxon>Stramenopiles</taxon>
        <taxon>Ochrophyta</taxon>
        <taxon>Bacillariophyta</taxon>
        <taxon>Coscinodiscophyceae</taxon>
        <taxon>Chaetocerotophycidae</taxon>
        <taxon>Chaetocerotales</taxon>
        <taxon>Chaetocerotaceae</taxon>
        <taxon>Chaetoceros</taxon>
    </lineage>
</organism>
<gene>
    <name evidence="3" type="ORF">CTEN210_04149</name>
</gene>
<dbReference type="EMBL" id="BLLK01000023">
    <property type="protein sequence ID" value="GFH47674.1"/>
    <property type="molecule type" value="Genomic_DNA"/>
</dbReference>
<evidence type="ECO:0000256" key="2">
    <source>
        <dbReference type="SAM" id="SignalP"/>
    </source>
</evidence>
<dbReference type="Proteomes" id="UP001054902">
    <property type="component" value="Unassembled WGS sequence"/>
</dbReference>
<evidence type="ECO:0008006" key="5">
    <source>
        <dbReference type="Google" id="ProtNLM"/>
    </source>
</evidence>
<dbReference type="AlphaFoldDB" id="A0AAD3H2N9"/>
<proteinExistence type="predicted"/>
<keyword evidence="4" id="KW-1185">Reference proteome</keyword>
<feature type="chain" id="PRO_5042024362" description="EGF-like domain-containing protein" evidence="2">
    <location>
        <begin position="23"/>
        <end position="521"/>
    </location>
</feature>